<accession>A0A1H8TYV8</accession>
<dbReference type="GO" id="GO:0055085">
    <property type="term" value="P:transmembrane transport"/>
    <property type="evidence" value="ECO:0007669"/>
    <property type="project" value="InterPro"/>
</dbReference>
<sequence length="328" mass="35974">MTHHLLRSTAAAVAAALTLGAATAAQAAEFRLGLITPPPHIWTRAAESFAADLNEASGGDHSVTVFPSRQLGNEAQMMQQLQTGALDMVFMTVAEVSNRAPDFGAFYAPYLASDIDHAARILRTDTARDLLEQLPAKAGVVGLGYGMAGLRQIVTRGEVDSVDDLKGLKLRITPFDPILDFYNAIGAAPTPMPLPDVYDALANGQVDAIDMDAELIWLLKYYEHADTIIQSDHMMFPMVGLVSARVWRDLPEEDRAMISELMAEHLDSTIDSYMEKEPEWLEQIQDTGKTYMKVDADFFEGAVAEWDAIWSERSAVLDDIRAAAQDVE</sequence>
<feature type="signal peptide" evidence="4">
    <location>
        <begin position="1"/>
        <end position="27"/>
    </location>
</feature>
<dbReference type="RefSeq" id="WP_093119348.1">
    <property type="nucleotide sequence ID" value="NZ_FODS01000017.1"/>
</dbReference>
<keyword evidence="3" id="KW-0574">Periplasm</keyword>
<dbReference type="STRING" id="569882.SAMN04490248_11767"/>
<dbReference type="SUPFAM" id="SSF53850">
    <property type="entry name" value="Periplasmic binding protein-like II"/>
    <property type="match status" value="1"/>
</dbReference>
<evidence type="ECO:0000313" key="5">
    <source>
        <dbReference type="EMBL" id="SEO96179.1"/>
    </source>
</evidence>
<dbReference type="GO" id="GO:0030288">
    <property type="term" value="C:outer membrane-bounded periplasmic space"/>
    <property type="evidence" value="ECO:0007669"/>
    <property type="project" value="InterPro"/>
</dbReference>
<keyword evidence="6" id="KW-1185">Reference proteome</keyword>
<dbReference type="Gene3D" id="3.40.190.170">
    <property type="entry name" value="Bacterial extracellular solute-binding protein, family 7"/>
    <property type="match status" value="1"/>
</dbReference>
<dbReference type="OrthoDB" id="9803763at2"/>
<dbReference type="InterPro" id="IPR038404">
    <property type="entry name" value="TRAP_DctP_sf"/>
</dbReference>
<evidence type="ECO:0000256" key="1">
    <source>
        <dbReference type="ARBA" id="ARBA00004418"/>
    </source>
</evidence>
<dbReference type="NCBIfam" id="NF037995">
    <property type="entry name" value="TRAP_S1"/>
    <property type="match status" value="1"/>
</dbReference>
<evidence type="ECO:0000256" key="4">
    <source>
        <dbReference type="SAM" id="SignalP"/>
    </source>
</evidence>
<evidence type="ECO:0000313" key="6">
    <source>
        <dbReference type="Proteomes" id="UP000198893"/>
    </source>
</evidence>
<dbReference type="InterPro" id="IPR004682">
    <property type="entry name" value="TRAP_DctP"/>
</dbReference>
<dbReference type="CDD" id="cd13603">
    <property type="entry name" value="PBP2_TRAP_Siap_TeaA_like"/>
    <property type="match status" value="1"/>
</dbReference>
<dbReference type="Pfam" id="PF03480">
    <property type="entry name" value="DctP"/>
    <property type="match status" value="1"/>
</dbReference>
<comment type="subcellular location">
    <subcellularLocation>
        <location evidence="1">Periplasm</location>
    </subcellularLocation>
</comment>
<reference evidence="5 6" key="1">
    <citation type="submission" date="2016-10" db="EMBL/GenBank/DDBJ databases">
        <authorList>
            <person name="de Groot N.N."/>
        </authorList>
    </citation>
    <scope>NUCLEOTIDE SEQUENCE [LARGE SCALE GENOMIC DNA]</scope>
    <source>
        <strain evidence="5 6">DSM 27842</strain>
    </source>
</reference>
<protein>
    <submittedName>
        <fullName evidence="5">Tripartite ATP-independent transporter solute receptor, DctP family</fullName>
    </submittedName>
</protein>
<dbReference type="Proteomes" id="UP000198893">
    <property type="component" value="Unassembled WGS sequence"/>
</dbReference>
<dbReference type="InterPro" id="IPR018389">
    <property type="entry name" value="DctP_fam"/>
</dbReference>
<keyword evidence="5" id="KW-0675">Receptor</keyword>
<dbReference type="PANTHER" id="PTHR33376">
    <property type="match status" value="1"/>
</dbReference>
<organism evidence="5 6">
    <name type="scientific">Salinihabitans flavidus</name>
    <dbReference type="NCBI Taxonomy" id="569882"/>
    <lineage>
        <taxon>Bacteria</taxon>
        <taxon>Pseudomonadati</taxon>
        <taxon>Pseudomonadota</taxon>
        <taxon>Alphaproteobacteria</taxon>
        <taxon>Rhodobacterales</taxon>
        <taxon>Roseobacteraceae</taxon>
        <taxon>Salinihabitans</taxon>
    </lineage>
</organism>
<feature type="chain" id="PRO_5011531383" evidence="4">
    <location>
        <begin position="28"/>
        <end position="328"/>
    </location>
</feature>
<evidence type="ECO:0000256" key="2">
    <source>
        <dbReference type="ARBA" id="ARBA00022729"/>
    </source>
</evidence>
<keyword evidence="2 4" id="KW-0732">Signal</keyword>
<dbReference type="AlphaFoldDB" id="A0A1H8TYV8"/>
<dbReference type="GO" id="GO:0030246">
    <property type="term" value="F:carbohydrate binding"/>
    <property type="evidence" value="ECO:0007669"/>
    <property type="project" value="TreeGrafter"/>
</dbReference>
<name>A0A1H8TYV8_9RHOB</name>
<proteinExistence type="predicted"/>
<gene>
    <name evidence="5" type="ORF">SAMN04490248_11767</name>
</gene>
<evidence type="ECO:0000256" key="3">
    <source>
        <dbReference type="ARBA" id="ARBA00022764"/>
    </source>
</evidence>
<dbReference type="PIRSF" id="PIRSF006470">
    <property type="entry name" value="DctB"/>
    <property type="match status" value="1"/>
</dbReference>
<dbReference type="EMBL" id="FODS01000017">
    <property type="protein sequence ID" value="SEO96179.1"/>
    <property type="molecule type" value="Genomic_DNA"/>
</dbReference>
<dbReference type="PANTHER" id="PTHR33376:SF2">
    <property type="entry name" value="DICARBOXYLATE-BINDING PERIPLASMIC PROTEIN"/>
    <property type="match status" value="1"/>
</dbReference>